<dbReference type="GO" id="GO:0003924">
    <property type="term" value="F:GTPase activity"/>
    <property type="evidence" value="ECO:0007669"/>
    <property type="project" value="InterPro"/>
</dbReference>
<dbReference type="PANTHER" id="PTHR24072">
    <property type="entry name" value="RHO FAMILY GTPASE"/>
    <property type="match status" value="1"/>
</dbReference>
<dbReference type="Proteomes" id="UP000816034">
    <property type="component" value="Unassembled WGS sequence"/>
</dbReference>
<reference evidence="3 4" key="1">
    <citation type="journal article" date="2018" name="BMC Genomics">
        <title>The genome of Naegleria lovaniensis, the basis for a comparative approach to unravel pathogenicity factors of the human pathogenic amoeba N. fowleri.</title>
        <authorList>
            <person name="Liechti N."/>
            <person name="Schurch N."/>
            <person name="Bruggmann R."/>
            <person name="Wittwer M."/>
        </authorList>
    </citation>
    <scope>NUCLEOTIDE SEQUENCE [LARGE SCALE GENOMIC DNA]</scope>
    <source>
        <strain evidence="3 4">ATCC 30569</strain>
    </source>
</reference>
<evidence type="ECO:0000256" key="2">
    <source>
        <dbReference type="ARBA" id="ARBA00023134"/>
    </source>
</evidence>
<gene>
    <name evidence="3" type="ORF">C9374_011773</name>
</gene>
<evidence type="ECO:0000313" key="3">
    <source>
        <dbReference type="EMBL" id="KAG2373888.1"/>
    </source>
</evidence>
<dbReference type="PRINTS" id="PR00449">
    <property type="entry name" value="RASTRNSFRMNG"/>
</dbReference>
<keyword evidence="4" id="KW-1185">Reference proteome</keyword>
<dbReference type="PROSITE" id="PS51419">
    <property type="entry name" value="RAB"/>
    <property type="match status" value="1"/>
</dbReference>
<sequence length="356" mass="40983">MPHHGSERVALFKASRNKKQHHLLSNELFNEDIFRIILSYLQPKDLMNLHLVSQSLQICQMTTMDCWWKRFYQLKLSELGKKSKSKGFSIQWKISTMETVTQDFRQHLVEASKVYNMKRLKCKYYDKQEIMKFKLKDLIQVQTTESQLSTLKSVKLLVVGNGATGKTWLLMRMTQNSIPGLDGYTPTVMEQCSHNITVEGETYTIDLVDSTGSDEYGERLRPLSYVGSDIFIVTFSSIDKNSYEMVKSHWIPEVTHHCPNVPILLVATKKDLRENMNNERNGELKYPYWNPISFEKGQELAKQMGCISFMETSAQTGEGFMGLEEVIVKCVMLARCGKAHRFGVDDKSSKNKCSIQ</sequence>
<dbReference type="GO" id="GO:0005525">
    <property type="term" value="F:GTP binding"/>
    <property type="evidence" value="ECO:0007669"/>
    <property type="project" value="UniProtKB-KW"/>
</dbReference>
<organism evidence="3 4">
    <name type="scientific">Naegleria lovaniensis</name>
    <name type="common">Amoeba</name>
    <dbReference type="NCBI Taxonomy" id="51637"/>
    <lineage>
        <taxon>Eukaryota</taxon>
        <taxon>Discoba</taxon>
        <taxon>Heterolobosea</taxon>
        <taxon>Tetramitia</taxon>
        <taxon>Eutetramitia</taxon>
        <taxon>Vahlkampfiidae</taxon>
        <taxon>Naegleria</taxon>
    </lineage>
</organism>
<dbReference type="NCBIfam" id="TIGR00231">
    <property type="entry name" value="small_GTP"/>
    <property type="match status" value="1"/>
</dbReference>
<name>A0AA88GFE7_NAELO</name>
<dbReference type="InterPro" id="IPR005225">
    <property type="entry name" value="Small_GTP-bd"/>
</dbReference>
<dbReference type="PROSITE" id="PS51421">
    <property type="entry name" value="RAS"/>
    <property type="match status" value="1"/>
</dbReference>
<dbReference type="InterPro" id="IPR027417">
    <property type="entry name" value="P-loop_NTPase"/>
</dbReference>
<protein>
    <submittedName>
        <fullName evidence="3">Uncharacterized protein</fullName>
    </submittedName>
</protein>
<dbReference type="CDD" id="cd00157">
    <property type="entry name" value="Rho"/>
    <property type="match status" value="1"/>
</dbReference>
<dbReference type="CDD" id="cd09917">
    <property type="entry name" value="F-box_SF"/>
    <property type="match status" value="1"/>
</dbReference>
<dbReference type="EMBL" id="PYSW02000050">
    <property type="protein sequence ID" value="KAG2373888.1"/>
    <property type="molecule type" value="Genomic_DNA"/>
</dbReference>
<dbReference type="SMART" id="SM00173">
    <property type="entry name" value="RAS"/>
    <property type="match status" value="1"/>
</dbReference>
<dbReference type="AlphaFoldDB" id="A0AA88GFE7"/>
<dbReference type="InterPro" id="IPR001806">
    <property type="entry name" value="Small_GTPase"/>
</dbReference>
<evidence type="ECO:0000313" key="4">
    <source>
        <dbReference type="Proteomes" id="UP000816034"/>
    </source>
</evidence>
<accession>A0AA88GFE7</accession>
<dbReference type="PROSITE" id="PS51420">
    <property type="entry name" value="RHO"/>
    <property type="match status" value="1"/>
</dbReference>
<dbReference type="Pfam" id="PF00071">
    <property type="entry name" value="Ras"/>
    <property type="match status" value="1"/>
</dbReference>
<dbReference type="GeneID" id="68104227"/>
<dbReference type="SMART" id="SM00174">
    <property type="entry name" value="RHO"/>
    <property type="match status" value="1"/>
</dbReference>
<dbReference type="SMART" id="SM00175">
    <property type="entry name" value="RAB"/>
    <property type="match status" value="1"/>
</dbReference>
<proteinExistence type="predicted"/>
<dbReference type="GO" id="GO:0007264">
    <property type="term" value="P:small GTPase-mediated signal transduction"/>
    <property type="evidence" value="ECO:0007669"/>
    <property type="project" value="InterPro"/>
</dbReference>
<keyword evidence="2" id="KW-0342">GTP-binding</keyword>
<dbReference type="Gene3D" id="3.40.50.300">
    <property type="entry name" value="P-loop containing nucleotide triphosphate hydrolases"/>
    <property type="match status" value="1"/>
</dbReference>
<dbReference type="SUPFAM" id="SSF52540">
    <property type="entry name" value="P-loop containing nucleoside triphosphate hydrolases"/>
    <property type="match status" value="1"/>
</dbReference>
<evidence type="ECO:0000256" key="1">
    <source>
        <dbReference type="ARBA" id="ARBA00022741"/>
    </source>
</evidence>
<comment type="caution">
    <text evidence="3">The sequence shown here is derived from an EMBL/GenBank/DDBJ whole genome shotgun (WGS) entry which is preliminary data.</text>
</comment>
<keyword evidence="1" id="KW-0547">Nucleotide-binding</keyword>
<dbReference type="InterPro" id="IPR003578">
    <property type="entry name" value="Small_GTPase_Rho"/>
</dbReference>
<dbReference type="InterPro" id="IPR036047">
    <property type="entry name" value="F-box-like_dom_sf"/>
</dbReference>
<dbReference type="RefSeq" id="XP_044543062.1">
    <property type="nucleotide sequence ID" value="XM_044687465.1"/>
</dbReference>
<dbReference type="SUPFAM" id="SSF81383">
    <property type="entry name" value="F-box domain"/>
    <property type="match status" value="1"/>
</dbReference>